<dbReference type="InterPro" id="IPR005181">
    <property type="entry name" value="SASA"/>
</dbReference>
<dbReference type="Proteomes" id="UP000318288">
    <property type="component" value="Unassembled WGS sequence"/>
</dbReference>
<dbReference type="PANTHER" id="PTHR22901">
    <property type="entry name" value="SIALATE O-ACETYLESTERASE"/>
    <property type="match status" value="1"/>
</dbReference>
<evidence type="ECO:0000256" key="1">
    <source>
        <dbReference type="ARBA" id="ARBA00022801"/>
    </source>
</evidence>
<keyword evidence="5" id="KW-1185">Reference proteome</keyword>
<keyword evidence="1" id="KW-0378">Hydrolase</keyword>
<feature type="signal peptide" evidence="2">
    <location>
        <begin position="1"/>
        <end position="30"/>
    </location>
</feature>
<protein>
    <recommendedName>
        <fullName evidence="3">Sialate O-acetylesterase domain-containing protein</fullName>
    </recommendedName>
</protein>
<dbReference type="InterPro" id="IPR013783">
    <property type="entry name" value="Ig-like_fold"/>
</dbReference>
<dbReference type="GO" id="GO:0001681">
    <property type="term" value="F:sialate O-acetylesterase activity"/>
    <property type="evidence" value="ECO:0007669"/>
    <property type="project" value="InterPro"/>
</dbReference>
<gene>
    <name evidence="4" type="ORF">Poly51_13690</name>
</gene>
<dbReference type="Gene3D" id="3.40.50.1110">
    <property type="entry name" value="SGNH hydrolase"/>
    <property type="match status" value="1"/>
</dbReference>
<dbReference type="InterPro" id="IPR036514">
    <property type="entry name" value="SGNH_hydro_sf"/>
</dbReference>
<feature type="domain" description="Sialate O-acetylesterase" evidence="3">
    <location>
        <begin position="117"/>
        <end position="241"/>
    </location>
</feature>
<keyword evidence="2" id="KW-0732">Signal</keyword>
<dbReference type="SUPFAM" id="SSF52266">
    <property type="entry name" value="SGNH hydrolase"/>
    <property type="match status" value="1"/>
</dbReference>
<organism evidence="4 5">
    <name type="scientific">Rubripirellula tenax</name>
    <dbReference type="NCBI Taxonomy" id="2528015"/>
    <lineage>
        <taxon>Bacteria</taxon>
        <taxon>Pseudomonadati</taxon>
        <taxon>Planctomycetota</taxon>
        <taxon>Planctomycetia</taxon>
        <taxon>Pirellulales</taxon>
        <taxon>Pirellulaceae</taxon>
        <taxon>Rubripirellula</taxon>
    </lineage>
</organism>
<evidence type="ECO:0000313" key="5">
    <source>
        <dbReference type="Proteomes" id="UP000318288"/>
    </source>
</evidence>
<dbReference type="Pfam" id="PF03629">
    <property type="entry name" value="SASA"/>
    <property type="match status" value="1"/>
</dbReference>
<accession>A0A5C6FDD1</accession>
<dbReference type="InterPro" id="IPR039329">
    <property type="entry name" value="SIAE"/>
</dbReference>
<dbReference type="AlphaFoldDB" id="A0A5C6FDD1"/>
<name>A0A5C6FDD1_9BACT</name>
<comment type="caution">
    <text evidence="4">The sequence shown here is derived from an EMBL/GenBank/DDBJ whole genome shotgun (WGS) entry which is preliminary data.</text>
</comment>
<dbReference type="GO" id="GO:0005975">
    <property type="term" value="P:carbohydrate metabolic process"/>
    <property type="evidence" value="ECO:0007669"/>
    <property type="project" value="TreeGrafter"/>
</dbReference>
<dbReference type="PANTHER" id="PTHR22901:SF0">
    <property type="entry name" value="SIALATE O-ACETYLESTERASE"/>
    <property type="match status" value="1"/>
</dbReference>
<reference evidence="4 5" key="1">
    <citation type="submission" date="2019-02" db="EMBL/GenBank/DDBJ databases">
        <title>Deep-cultivation of Planctomycetes and their phenomic and genomic characterization uncovers novel biology.</title>
        <authorList>
            <person name="Wiegand S."/>
            <person name="Jogler M."/>
            <person name="Boedeker C."/>
            <person name="Pinto D."/>
            <person name="Vollmers J."/>
            <person name="Rivas-Marin E."/>
            <person name="Kohn T."/>
            <person name="Peeters S.H."/>
            <person name="Heuer A."/>
            <person name="Rast P."/>
            <person name="Oberbeckmann S."/>
            <person name="Bunk B."/>
            <person name="Jeske O."/>
            <person name="Meyerdierks A."/>
            <person name="Storesund J.E."/>
            <person name="Kallscheuer N."/>
            <person name="Luecker S."/>
            <person name="Lage O.M."/>
            <person name="Pohl T."/>
            <person name="Merkel B.J."/>
            <person name="Hornburger P."/>
            <person name="Mueller R.-W."/>
            <person name="Bruemmer F."/>
            <person name="Labrenz M."/>
            <person name="Spormann A.M."/>
            <person name="Op Den Camp H."/>
            <person name="Overmann J."/>
            <person name="Amann R."/>
            <person name="Jetten M.S.M."/>
            <person name="Mascher T."/>
            <person name="Medema M.H."/>
            <person name="Devos D.P."/>
            <person name="Kaster A.-K."/>
            <person name="Ovreas L."/>
            <person name="Rohde M."/>
            <person name="Galperin M.Y."/>
            <person name="Jogler C."/>
        </authorList>
    </citation>
    <scope>NUCLEOTIDE SEQUENCE [LARGE SCALE GENOMIC DNA]</scope>
    <source>
        <strain evidence="4 5">Poly51</strain>
    </source>
</reference>
<dbReference type="RefSeq" id="WP_222435804.1">
    <property type="nucleotide sequence ID" value="NZ_SJPW01000002.1"/>
</dbReference>
<dbReference type="EMBL" id="SJPW01000002">
    <property type="protein sequence ID" value="TWU58590.1"/>
    <property type="molecule type" value="Genomic_DNA"/>
</dbReference>
<evidence type="ECO:0000313" key="4">
    <source>
        <dbReference type="EMBL" id="TWU58590.1"/>
    </source>
</evidence>
<evidence type="ECO:0000259" key="3">
    <source>
        <dbReference type="Pfam" id="PF03629"/>
    </source>
</evidence>
<proteinExistence type="predicted"/>
<sequence length="515" mass="56648" precursor="true">MRTSQASRRPVRCFRFAVLFAVAMSQPAYGELQLGSLFTDHAVLQRDMPVPVWGKADPGATVTVAFAGQSKSGLVDGDGKWRVDLDPLKANVDSRDMTVSSTKHSDEIVIADLLVGEVWICSGQSNMQMGTQAVKEIAALVPEAKKIRGFQVNRTVSFTEQESCEGNWEVGPPNSAVAFAFAHFLQQSDDVPVGIILSCWGSSSIEAWMPRGMTESVPHFKTVMQEFDADDETKQKIQSILAGTKPWSNQDDVFLRRQPNILYNAMMKPLVPFACRGLVWYQGERNTQSMFGMVDSPWFSRNSGMLIYGDVLKQWVTRYRKEWNRDDLHVLVVMMPGFGVALDSGPSKDPENPIAHSWAWMRESQLKVRELPGTGVSNSIDLGETKNVHPKDKLPIGKRLALLAARDTLGQAVEADGPVVSQVVTAPGRITVHFEHADGLTTSDGKPPTGFWLADDSKNWFAASAAIEGEAVVLSNDGLSHPLYVRYAFSGKPSVNLVNASGLPAYPFRTDTFQP</sequence>
<dbReference type="Gene3D" id="2.60.40.10">
    <property type="entry name" value="Immunoglobulins"/>
    <property type="match status" value="1"/>
</dbReference>
<feature type="chain" id="PRO_5023022623" description="Sialate O-acetylesterase domain-containing protein" evidence="2">
    <location>
        <begin position="31"/>
        <end position="515"/>
    </location>
</feature>
<evidence type="ECO:0000256" key="2">
    <source>
        <dbReference type="SAM" id="SignalP"/>
    </source>
</evidence>